<organism evidence="8 9">
    <name type="scientific">Conidiobolus coronatus (strain ATCC 28846 / CBS 209.66 / NRRL 28638)</name>
    <name type="common">Delacroixia coronata</name>
    <dbReference type="NCBI Taxonomy" id="796925"/>
    <lineage>
        <taxon>Eukaryota</taxon>
        <taxon>Fungi</taxon>
        <taxon>Fungi incertae sedis</taxon>
        <taxon>Zoopagomycota</taxon>
        <taxon>Entomophthoromycotina</taxon>
        <taxon>Entomophthoromycetes</taxon>
        <taxon>Entomophthorales</taxon>
        <taxon>Ancylistaceae</taxon>
        <taxon>Conidiobolus</taxon>
    </lineage>
</organism>
<feature type="chain" id="PRO_5007294812" description="FTP domain-containing protein" evidence="6">
    <location>
        <begin position="22"/>
        <end position="238"/>
    </location>
</feature>
<evidence type="ECO:0000256" key="6">
    <source>
        <dbReference type="SAM" id="SignalP"/>
    </source>
</evidence>
<feature type="domain" description="FTP" evidence="7">
    <location>
        <begin position="83"/>
        <end position="131"/>
    </location>
</feature>
<dbReference type="GO" id="GO:0046872">
    <property type="term" value="F:metal ion binding"/>
    <property type="evidence" value="ECO:0007669"/>
    <property type="project" value="UniProtKB-KW"/>
</dbReference>
<evidence type="ECO:0000256" key="4">
    <source>
        <dbReference type="ARBA" id="ARBA00022833"/>
    </source>
</evidence>
<proteinExistence type="predicted"/>
<evidence type="ECO:0000256" key="3">
    <source>
        <dbReference type="ARBA" id="ARBA00022801"/>
    </source>
</evidence>
<feature type="signal peptide" evidence="6">
    <location>
        <begin position="1"/>
        <end position="21"/>
    </location>
</feature>
<name>A0A137PG00_CONC2</name>
<dbReference type="GO" id="GO:0008237">
    <property type="term" value="F:metallopeptidase activity"/>
    <property type="evidence" value="ECO:0007669"/>
    <property type="project" value="UniProtKB-KW"/>
</dbReference>
<accession>A0A137PG00</accession>
<dbReference type="EMBL" id="KQ964430">
    <property type="protein sequence ID" value="KXN73900.1"/>
    <property type="molecule type" value="Genomic_DNA"/>
</dbReference>
<evidence type="ECO:0000256" key="2">
    <source>
        <dbReference type="ARBA" id="ARBA00022723"/>
    </source>
</evidence>
<reference evidence="8 9" key="1">
    <citation type="journal article" date="2015" name="Genome Biol. Evol.">
        <title>Phylogenomic analyses indicate that early fungi evolved digesting cell walls of algal ancestors of land plants.</title>
        <authorList>
            <person name="Chang Y."/>
            <person name="Wang S."/>
            <person name="Sekimoto S."/>
            <person name="Aerts A.L."/>
            <person name="Choi C."/>
            <person name="Clum A."/>
            <person name="LaButti K.M."/>
            <person name="Lindquist E.A."/>
            <person name="Yee Ngan C."/>
            <person name="Ohm R.A."/>
            <person name="Salamov A.A."/>
            <person name="Grigoriev I.V."/>
            <person name="Spatafora J.W."/>
            <person name="Berbee M.L."/>
        </authorList>
    </citation>
    <scope>NUCLEOTIDE SEQUENCE [LARGE SCALE GENOMIC DNA]</scope>
    <source>
        <strain evidence="8 9">NRRL 28638</strain>
    </source>
</reference>
<keyword evidence="6" id="KW-0732">Signal</keyword>
<keyword evidence="1" id="KW-0645">Protease</keyword>
<keyword evidence="5" id="KW-0482">Metalloprotease</keyword>
<evidence type="ECO:0000313" key="8">
    <source>
        <dbReference type="EMBL" id="KXN73900.1"/>
    </source>
</evidence>
<evidence type="ECO:0000256" key="1">
    <source>
        <dbReference type="ARBA" id="ARBA00022670"/>
    </source>
</evidence>
<evidence type="ECO:0000256" key="5">
    <source>
        <dbReference type="ARBA" id="ARBA00023049"/>
    </source>
</evidence>
<evidence type="ECO:0000259" key="7">
    <source>
        <dbReference type="Pfam" id="PF07504"/>
    </source>
</evidence>
<keyword evidence="3" id="KW-0378">Hydrolase</keyword>
<gene>
    <name evidence="8" type="ORF">CONCODRAFT_67961</name>
</gene>
<dbReference type="GO" id="GO:0006508">
    <property type="term" value="P:proteolysis"/>
    <property type="evidence" value="ECO:0007669"/>
    <property type="project" value="UniProtKB-KW"/>
</dbReference>
<dbReference type="Proteomes" id="UP000070444">
    <property type="component" value="Unassembled WGS sequence"/>
</dbReference>
<dbReference type="InterPro" id="IPR011096">
    <property type="entry name" value="FTP_domain"/>
</dbReference>
<sequence length="238" mass="27098">MNSKLLLVLICSLLALPQNYNQIFDNDNNVVNVESKFTRRAIASDYNGSIEDNQYTYPADVFTLRDSIEHFMYVYYGLAIDIDYKVTDYYSLINGLTYIELIQLMNGLEVKYANMTVIIDSDGEIVESEGSFNYIDPPNDDDEDWGSPVEAGFSLFEYLNLDHEEDQAVVEVISNDNNDSFMLTNISANHDSVVATKQYIKREDEELEKAWYFEFGLGEQFISASVSPDGEVVEFSSS</sequence>
<dbReference type="AlphaFoldDB" id="A0A137PG00"/>
<evidence type="ECO:0000313" key="9">
    <source>
        <dbReference type="Proteomes" id="UP000070444"/>
    </source>
</evidence>
<keyword evidence="4" id="KW-0862">Zinc</keyword>
<keyword evidence="2" id="KW-0479">Metal-binding</keyword>
<keyword evidence="9" id="KW-1185">Reference proteome</keyword>
<dbReference type="Pfam" id="PF07504">
    <property type="entry name" value="FTP"/>
    <property type="match status" value="1"/>
</dbReference>
<protein>
    <recommendedName>
        <fullName evidence="7">FTP domain-containing protein</fullName>
    </recommendedName>
</protein>